<dbReference type="GO" id="GO:0005543">
    <property type="term" value="F:phospholipid binding"/>
    <property type="evidence" value="ECO:0007669"/>
    <property type="project" value="TreeGrafter"/>
</dbReference>
<comment type="caution">
    <text evidence="3">The sequence shown here is derived from an EMBL/GenBank/DDBJ whole genome shotgun (WGS) entry which is preliminary data.</text>
</comment>
<dbReference type="RefSeq" id="WP_126158433.1">
    <property type="nucleotide sequence ID" value="NZ_RQXW01000007.1"/>
</dbReference>
<evidence type="ECO:0000313" key="4">
    <source>
        <dbReference type="Proteomes" id="UP000283087"/>
    </source>
</evidence>
<dbReference type="PANTHER" id="PTHR33371:SF4">
    <property type="entry name" value="INTERMEMBRANE PHOSPHOLIPID TRANSPORT SYSTEM BINDING PROTEIN MLAD"/>
    <property type="match status" value="1"/>
</dbReference>
<accession>A0A430KR32</accession>
<evidence type="ECO:0000313" key="3">
    <source>
        <dbReference type="EMBL" id="RTE65926.1"/>
    </source>
</evidence>
<reference evidence="3 4" key="1">
    <citation type="submission" date="2018-11" db="EMBL/GenBank/DDBJ databases">
        <title>The draft genome sequence of Amphritea opalescens ANRC-JH13T.</title>
        <authorList>
            <person name="Fang Z."/>
            <person name="Zhang Y."/>
            <person name="Han X."/>
        </authorList>
    </citation>
    <scope>NUCLEOTIDE SEQUENCE [LARGE SCALE GENOMIC DNA]</scope>
    <source>
        <strain evidence="3 4">ANRC-JH13</strain>
    </source>
</reference>
<protein>
    <submittedName>
        <fullName evidence="3">Outer membrane lipid asymmetry maintenance protein MlaD</fullName>
    </submittedName>
</protein>
<gene>
    <name evidence="3" type="primary">mlaD</name>
    <name evidence="3" type="ORF">EH243_09585</name>
</gene>
<dbReference type="NCBIfam" id="TIGR04430">
    <property type="entry name" value="OM_asym_MlaD"/>
    <property type="match status" value="1"/>
</dbReference>
<dbReference type="AlphaFoldDB" id="A0A430KR32"/>
<dbReference type="EMBL" id="RQXW01000007">
    <property type="protein sequence ID" value="RTE65926.1"/>
    <property type="molecule type" value="Genomic_DNA"/>
</dbReference>
<sequence length="153" mass="16314">MRNRGIELGVGIFMLVGILSLAMLAISVSGLTLAKQEGAYKIYARFENAGGLTARSKVTMSGVAIGKVTNITIDRQKLMALVEMEINADVDYLTSDSSASILTAGLLGEKYVGITTGAADDEILKEGDFIEDTQSSLVLEELIGKFLFNQASE</sequence>
<dbReference type="InterPro" id="IPR052336">
    <property type="entry name" value="MlaD_Phospholipid_Transporter"/>
</dbReference>
<organism evidence="3 4">
    <name type="scientific">Amphritea opalescens</name>
    <dbReference type="NCBI Taxonomy" id="2490544"/>
    <lineage>
        <taxon>Bacteria</taxon>
        <taxon>Pseudomonadati</taxon>
        <taxon>Pseudomonadota</taxon>
        <taxon>Gammaproteobacteria</taxon>
        <taxon>Oceanospirillales</taxon>
        <taxon>Oceanospirillaceae</taxon>
        <taxon>Amphritea</taxon>
    </lineage>
</organism>
<keyword evidence="1" id="KW-0812">Transmembrane</keyword>
<dbReference type="Pfam" id="PF02470">
    <property type="entry name" value="MlaD"/>
    <property type="match status" value="1"/>
</dbReference>
<evidence type="ECO:0000256" key="1">
    <source>
        <dbReference type="SAM" id="Phobius"/>
    </source>
</evidence>
<evidence type="ECO:0000259" key="2">
    <source>
        <dbReference type="Pfam" id="PF02470"/>
    </source>
</evidence>
<dbReference type="Proteomes" id="UP000283087">
    <property type="component" value="Unassembled WGS sequence"/>
</dbReference>
<proteinExistence type="predicted"/>
<name>A0A430KR32_9GAMM</name>
<dbReference type="GO" id="GO:0005548">
    <property type="term" value="F:phospholipid transporter activity"/>
    <property type="evidence" value="ECO:0007669"/>
    <property type="project" value="TreeGrafter"/>
</dbReference>
<keyword evidence="1" id="KW-0472">Membrane</keyword>
<feature type="domain" description="Mce/MlaD" evidence="2">
    <location>
        <begin position="39"/>
        <end position="117"/>
    </location>
</feature>
<dbReference type="OrthoDB" id="9788420at2"/>
<feature type="transmembrane region" description="Helical" evidence="1">
    <location>
        <begin position="12"/>
        <end position="34"/>
    </location>
</feature>
<keyword evidence="4" id="KW-1185">Reference proteome</keyword>
<dbReference type="InterPro" id="IPR003399">
    <property type="entry name" value="Mce/MlaD"/>
</dbReference>
<dbReference type="InterPro" id="IPR030970">
    <property type="entry name" value="ABC_MlaD"/>
</dbReference>
<dbReference type="PANTHER" id="PTHR33371">
    <property type="entry name" value="INTERMEMBRANE PHOSPHOLIPID TRANSPORT SYSTEM BINDING PROTEIN MLAD-RELATED"/>
    <property type="match status" value="1"/>
</dbReference>
<keyword evidence="1" id="KW-1133">Transmembrane helix</keyword>